<sequence>MNKGRLKSKNKIMLITLGAIAAALVVIAVIGTAAGGGQETVPTVETVAVKKGSVTQEVDASGTVESEIKKTFFSPVNGEIQTMNAQVGDTVQAGTGIIGFNLEALEEENQKAEMNVRSGQLDLQDARQQASEAQAKVADAQARIPELEAQIQDTENWIADLKQQIADAQTNAQNDAQAQLEQAQAEAAAAYEADLANFQNQTLPEYEQNLAQAEETMYNCQEALNKAEEDYGNEKITVEEYSDKEKEYQQAQQAFQDLRSNPPAQPNQADYAVSPEAFAGAADTSELESQLETATSDLAQLQSDLASQKAIAEADTGGLTQAAQDKMQISNNLAELEAKSLQELLEEGRKGIQAEFKGVISDAKVTQGAQVTQGMELFTLQSTEQVSVNANISKYDFDKVKEGQKAVVTLGDSEYQGTVKKISKIAIANEKGNPMIGVTVHIDNPDDNIFIGVDAKVSILAAQAENVPLLPVEVVNIGKDGSFCYVVKDGVIQKQNIETGVTSDSYVEVKSGLKEGDAVIRDIADHEEGDQVTAKEAAQ</sequence>
<reference evidence="6" key="1">
    <citation type="journal article" date="2021" name="PeerJ">
        <title>Extensive microbial diversity within the chicken gut microbiome revealed by metagenomics and culture.</title>
        <authorList>
            <person name="Gilroy R."/>
            <person name="Ravi A."/>
            <person name="Getino M."/>
            <person name="Pursley I."/>
            <person name="Horton D.L."/>
            <person name="Alikhan N.F."/>
            <person name="Baker D."/>
            <person name="Gharbi K."/>
            <person name="Hall N."/>
            <person name="Watson M."/>
            <person name="Adriaenssens E.M."/>
            <person name="Foster-Nyarko E."/>
            <person name="Jarju S."/>
            <person name="Secka A."/>
            <person name="Antonio M."/>
            <person name="Oren A."/>
            <person name="Chaudhuri R.R."/>
            <person name="La Ragione R."/>
            <person name="Hildebrand F."/>
            <person name="Pallen M.J."/>
        </authorList>
    </citation>
    <scope>NUCLEOTIDE SEQUENCE</scope>
    <source>
        <strain evidence="6">ChiBcec2-3848</strain>
    </source>
</reference>
<dbReference type="Gene3D" id="2.40.50.100">
    <property type="match status" value="1"/>
</dbReference>
<comment type="caution">
    <text evidence="6">The sequence shown here is derived from an EMBL/GenBank/DDBJ whole genome shotgun (WGS) entry which is preliminary data.</text>
</comment>
<dbReference type="EMBL" id="DWVZ01000087">
    <property type="protein sequence ID" value="HJC63310.1"/>
    <property type="molecule type" value="Genomic_DNA"/>
</dbReference>
<dbReference type="InterPro" id="IPR006143">
    <property type="entry name" value="RND_pump_MFP"/>
</dbReference>
<dbReference type="AlphaFoldDB" id="A0A9D2TAH7"/>
<dbReference type="GO" id="GO:0016020">
    <property type="term" value="C:membrane"/>
    <property type="evidence" value="ECO:0007669"/>
    <property type="project" value="InterPro"/>
</dbReference>
<comment type="subcellular location">
    <subcellularLocation>
        <location evidence="1">Cell envelope</location>
    </subcellularLocation>
</comment>
<proteinExistence type="inferred from homology"/>
<dbReference type="NCBIfam" id="TIGR01730">
    <property type="entry name" value="RND_mfp"/>
    <property type="match status" value="1"/>
</dbReference>
<feature type="transmembrane region" description="Helical" evidence="5">
    <location>
        <begin position="12"/>
        <end position="34"/>
    </location>
</feature>
<dbReference type="Gene3D" id="2.40.30.170">
    <property type="match status" value="1"/>
</dbReference>
<dbReference type="Proteomes" id="UP000823886">
    <property type="component" value="Unassembled WGS sequence"/>
</dbReference>
<dbReference type="SUPFAM" id="SSF57997">
    <property type="entry name" value="Tropomyosin"/>
    <property type="match status" value="1"/>
</dbReference>
<evidence type="ECO:0000313" key="7">
    <source>
        <dbReference type="Proteomes" id="UP000823886"/>
    </source>
</evidence>
<organism evidence="6 7">
    <name type="scientific">Candidatus Blautia merdavium</name>
    <dbReference type="NCBI Taxonomy" id="2838494"/>
    <lineage>
        <taxon>Bacteria</taxon>
        <taxon>Bacillati</taxon>
        <taxon>Bacillota</taxon>
        <taxon>Clostridia</taxon>
        <taxon>Lachnospirales</taxon>
        <taxon>Lachnospiraceae</taxon>
        <taxon>Blautia</taxon>
    </lineage>
</organism>
<dbReference type="GO" id="GO:0022857">
    <property type="term" value="F:transmembrane transporter activity"/>
    <property type="evidence" value="ECO:0007669"/>
    <property type="project" value="InterPro"/>
</dbReference>
<evidence type="ECO:0000256" key="1">
    <source>
        <dbReference type="ARBA" id="ARBA00004196"/>
    </source>
</evidence>
<accession>A0A9D2TAH7</accession>
<dbReference type="Gene3D" id="1.10.287.470">
    <property type="entry name" value="Helix hairpin bin"/>
    <property type="match status" value="1"/>
</dbReference>
<dbReference type="Gene3D" id="2.40.420.20">
    <property type="match status" value="1"/>
</dbReference>
<dbReference type="SUPFAM" id="SSF111369">
    <property type="entry name" value="HlyD-like secretion proteins"/>
    <property type="match status" value="1"/>
</dbReference>
<keyword evidence="3 4" id="KW-0175">Coiled coil</keyword>
<evidence type="ECO:0000256" key="2">
    <source>
        <dbReference type="ARBA" id="ARBA00009477"/>
    </source>
</evidence>
<feature type="coiled-coil region" evidence="4">
    <location>
        <begin position="102"/>
        <end position="339"/>
    </location>
</feature>
<dbReference type="PANTHER" id="PTHR32347">
    <property type="entry name" value="EFFLUX SYSTEM COMPONENT YKNX-RELATED"/>
    <property type="match status" value="1"/>
</dbReference>
<keyword evidence="5" id="KW-0812">Transmembrane</keyword>
<gene>
    <name evidence="6" type="ORF">H9753_06805</name>
</gene>
<keyword evidence="5" id="KW-1133">Transmembrane helix</keyword>
<evidence type="ECO:0000256" key="3">
    <source>
        <dbReference type="ARBA" id="ARBA00023054"/>
    </source>
</evidence>
<comment type="similarity">
    <text evidence="2">Belongs to the membrane fusion protein (MFP) (TC 8.A.1) family.</text>
</comment>
<dbReference type="InterPro" id="IPR050465">
    <property type="entry name" value="UPF0194_transport"/>
</dbReference>
<evidence type="ECO:0000256" key="5">
    <source>
        <dbReference type="SAM" id="Phobius"/>
    </source>
</evidence>
<protein>
    <submittedName>
        <fullName evidence="6">Efflux RND transporter periplasmic adaptor subunit</fullName>
    </submittedName>
</protein>
<evidence type="ECO:0000313" key="6">
    <source>
        <dbReference type="EMBL" id="HJC63310.1"/>
    </source>
</evidence>
<dbReference type="GO" id="GO:0030313">
    <property type="term" value="C:cell envelope"/>
    <property type="evidence" value="ECO:0007669"/>
    <property type="project" value="UniProtKB-SubCell"/>
</dbReference>
<evidence type="ECO:0000256" key="4">
    <source>
        <dbReference type="SAM" id="Coils"/>
    </source>
</evidence>
<reference evidence="6" key="2">
    <citation type="submission" date="2021-04" db="EMBL/GenBank/DDBJ databases">
        <authorList>
            <person name="Gilroy R."/>
        </authorList>
    </citation>
    <scope>NUCLEOTIDE SEQUENCE</scope>
    <source>
        <strain evidence="6">ChiBcec2-3848</strain>
    </source>
</reference>
<name>A0A9D2TAH7_9FIRM</name>
<keyword evidence="5" id="KW-0472">Membrane</keyword>